<reference evidence="1 2" key="1">
    <citation type="submission" date="2019-06" db="EMBL/GenBank/DDBJ databases">
        <title>Sequencing the genomes of 1000 actinobacteria strains.</title>
        <authorList>
            <person name="Klenk H.-P."/>
        </authorList>
    </citation>
    <scope>NUCLEOTIDE SEQUENCE [LARGE SCALE GENOMIC DNA]</scope>
    <source>
        <strain evidence="1 2">DSM 102200</strain>
    </source>
</reference>
<dbReference type="EMBL" id="VFOZ01000001">
    <property type="protein sequence ID" value="TQL95453.1"/>
    <property type="molecule type" value="Genomic_DNA"/>
</dbReference>
<accession>A0A543CEC9</accession>
<evidence type="ECO:0000313" key="2">
    <source>
        <dbReference type="Proteomes" id="UP000316096"/>
    </source>
</evidence>
<dbReference type="Proteomes" id="UP000316096">
    <property type="component" value="Unassembled WGS sequence"/>
</dbReference>
<organism evidence="1 2">
    <name type="scientific">Actinoallomurus bryophytorum</name>
    <dbReference type="NCBI Taxonomy" id="1490222"/>
    <lineage>
        <taxon>Bacteria</taxon>
        <taxon>Bacillati</taxon>
        <taxon>Actinomycetota</taxon>
        <taxon>Actinomycetes</taxon>
        <taxon>Streptosporangiales</taxon>
        <taxon>Thermomonosporaceae</taxon>
        <taxon>Actinoallomurus</taxon>
    </lineage>
</organism>
<sequence length="70" mass="7438">MRTLVVPPSARSLLPLRGKRRMPRARSSFVRIISARVVSLSGAESAFHRVTPHATMMVAAGPVVAPATCG</sequence>
<proteinExistence type="predicted"/>
<dbReference type="RefSeq" id="WP_141953654.1">
    <property type="nucleotide sequence ID" value="NZ_VFOZ01000001.1"/>
</dbReference>
<comment type="caution">
    <text evidence="1">The sequence shown here is derived from an EMBL/GenBank/DDBJ whole genome shotgun (WGS) entry which is preliminary data.</text>
</comment>
<evidence type="ECO:0000313" key="1">
    <source>
        <dbReference type="EMBL" id="TQL95453.1"/>
    </source>
</evidence>
<keyword evidence="2" id="KW-1185">Reference proteome</keyword>
<dbReference type="AlphaFoldDB" id="A0A543CEC9"/>
<protein>
    <submittedName>
        <fullName evidence="1">Uncharacterized protein</fullName>
    </submittedName>
</protein>
<gene>
    <name evidence="1" type="ORF">FB559_0956</name>
</gene>
<name>A0A543CEC9_9ACTN</name>